<name>A0A1F4UHA1_UNCKA</name>
<evidence type="ECO:0000313" key="2">
    <source>
        <dbReference type="Proteomes" id="UP000176583"/>
    </source>
</evidence>
<protein>
    <submittedName>
        <fullName evidence="1">Uncharacterized protein</fullName>
    </submittedName>
</protein>
<dbReference type="Proteomes" id="UP000176583">
    <property type="component" value="Unassembled WGS sequence"/>
</dbReference>
<dbReference type="AlphaFoldDB" id="A0A1F4UHA1"/>
<gene>
    <name evidence="1" type="ORF">A2V54_02505</name>
</gene>
<sequence length="179" mass="20826">METALSRLVVRAALYPVIDFPDVPVASIYLLSYCQPREERYGRLFEVEYFSRQDPTTWYESEGVVEVRSLHPKLIAPNSTPENLVEPARKMGERLLDWQEHHPLWASGKEVAAYVQGSFTKPHEAYPSNLRLMLHFTRLHALLLERGHHTPNAWETDDLLKRLGAFLKDRMQDWEKVIG</sequence>
<organism evidence="1 2">
    <name type="scientific">candidate division WWE3 bacterium RBG_19FT_COMBO_53_11</name>
    <dbReference type="NCBI Taxonomy" id="1802613"/>
    <lineage>
        <taxon>Bacteria</taxon>
        <taxon>Katanobacteria</taxon>
    </lineage>
</organism>
<dbReference type="EMBL" id="MEUW01000023">
    <property type="protein sequence ID" value="OGC44282.1"/>
    <property type="molecule type" value="Genomic_DNA"/>
</dbReference>
<accession>A0A1F4UHA1</accession>
<proteinExistence type="predicted"/>
<evidence type="ECO:0000313" key="1">
    <source>
        <dbReference type="EMBL" id="OGC44282.1"/>
    </source>
</evidence>
<reference evidence="1 2" key="1">
    <citation type="journal article" date="2016" name="Nat. Commun.">
        <title>Thousands of microbial genomes shed light on interconnected biogeochemical processes in an aquifer system.</title>
        <authorList>
            <person name="Anantharaman K."/>
            <person name="Brown C.T."/>
            <person name="Hug L.A."/>
            <person name="Sharon I."/>
            <person name="Castelle C.J."/>
            <person name="Probst A.J."/>
            <person name="Thomas B.C."/>
            <person name="Singh A."/>
            <person name="Wilkins M.J."/>
            <person name="Karaoz U."/>
            <person name="Brodie E.L."/>
            <person name="Williams K.H."/>
            <person name="Hubbard S.S."/>
            <person name="Banfield J.F."/>
        </authorList>
    </citation>
    <scope>NUCLEOTIDE SEQUENCE [LARGE SCALE GENOMIC DNA]</scope>
</reference>
<comment type="caution">
    <text evidence="1">The sequence shown here is derived from an EMBL/GenBank/DDBJ whole genome shotgun (WGS) entry which is preliminary data.</text>
</comment>